<evidence type="ECO:0000313" key="1">
    <source>
        <dbReference type="Proteomes" id="UP000504629"/>
    </source>
</evidence>
<organism evidence="1 2">
    <name type="scientific">Bombyx mandarina</name>
    <name type="common">Wild silk moth</name>
    <name type="synonym">Wild silkworm</name>
    <dbReference type="NCBI Taxonomy" id="7092"/>
    <lineage>
        <taxon>Eukaryota</taxon>
        <taxon>Metazoa</taxon>
        <taxon>Ecdysozoa</taxon>
        <taxon>Arthropoda</taxon>
        <taxon>Hexapoda</taxon>
        <taxon>Insecta</taxon>
        <taxon>Pterygota</taxon>
        <taxon>Neoptera</taxon>
        <taxon>Endopterygota</taxon>
        <taxon>Lepidoptera</taxon>
        <taxon>Glossata</taxon>
        <taxon>Ditrysia</taxon>
        <taxon>Bombycoidea</taxon>
        <taxon>Bombycidae</taxon>
        <taxon>Bombycinae</taxon>
        <taxon>Bombyx</taxon>
    </lineage>
</organism>
<keyword evidence="1" id="KW-1185">Reference proteome</keyword>
<reference evidence="2" key="1">
    <citation type="submission" date="2025-08" db="UniProtKB">
        <authorList>
            <consortium name="RefSeq"/>
        </authorList>
    </citation>
    <scope>IDENTIFICATION</scope>
    <source>
        <tissue evidence="2">Silk gland</tissue>
    </source>
</reference>
<gene>
    <name evidence="2" type="primary">LOC114239422</name>
</gene>
<dbReference type="RefSeq" id="XP_028025409.1">
    <property type="nucleotide sequence ID" value="XM_028169608.1"/>
</dbReference>
<protein>
    <submittedName>
        <fullName evidence="2">Uncharacterized protein LOC114239422</fullName>
    </submittedName>
</protein>
<dbReference type="AlphaFoldDB" id="A0A6J2JA17"/>
<accession>A0A6J2JA17</accession>
<dbReference type="OrthoDB" id="64868at2759"/>
<proteinExistence type="predicted"/>
<name>A0A6J2JA17_BOMMA</name>
<sequence>MSGSDTPSVIEGLDVELDFFKDARVLWFKERILSFIGMSDDELFYNMFDDAEVKRLFTNYVTSPIKPNEQELDKRTFYVTKIIVDKLIHEDKEFTEWSE</sequence>
<evidence type="ECO:0000313" key="2">
    <source>
        <dbReference type="RefSeq" id="XP_028025409.1"/>
    </source>
</evidence>
<dbReference type="KEGG" id="bman:114239422"/>
<dbReference type="Proteomes" id="UP000504629">
    <property type="component" value="Unplaced"/>
</dbReference>
<dbReference type="GeneID" id="114239422"/>